<organism evidence="1 2">
    <name type="scientific">Candidatus Pristimantibacillus lignocellulolyticus</name>
    <dbReference type="NCBI Taxonomy" id="2994561"/>
    <lineage>
        <taxon>Bacteria</taxon>
        <taxon>Bacillati</taxon>
        <taxon>Bacillota</taxon>
        <taxon>Bacilli</taxon>
        <taxon>Bacillales</taxon>
        <taxon>Paenibacillaceae</taxon>
        <taxon>Candidatus Pristimantibacillus</taxon>
    </lineage>
</organism>
<accession>A0A9J6ZBF1</accession>
<gene>
    <name evidence="1" type="ORF">NAG76_15685</name>
</gene>
<sequence length="145" mass="17653">MREKRTRRWSTYETFYIELGTKKVADIHITTHAEKRWKERVTLSSSGMQHIADYMWESLRRSAIRMYYQGEEEAYIIDDDLVFIADFTESDHDRDLLGNPLHRMHIITFLGHISEVVQLQDLKSYYTWLRHNRKMNLLKNRRTMR</sequence>
<dbReference type="Proteomes" id="UP001056756">
    <property type="component" value="Chromosome"/>
</dbReference>
<proteinExistence type="predicted"/>
<reference evidence="1" key="1">
    <citation type="submission" date="2022-05" db="EMBL/GenBank/DDBJ databases">
        <title>Novel bacterial taxa in a minimal lignocellulolytic consortium and its capacity to transform plastics disclosed by genome-resolved metagenomics.</title>
        <authorList>
            <person name="Rodriguez C.A.D."/>
            <person name="Diaz-Garcia L."/>
            <person name="Herrera K."/>
            <person name="Tarazona N.A."/>
            <person name="Sproer C."/>
            <person name="Overmann J."/>
            <person name="Jimenez D.J."/>
        </authorList>
    </citation>
    <scope>NUCLEOTIDE SEQUENCE</scope>
    <source>
        <strain evidence="1">MAG5</strain>
    </source>
</reference>
<name>A0A9J6ZBF1_9BACL</name>
<dbReference type="EMBL" id="CP097899">
    <property type="protein sequence ID" value="URN93264.1"/>
    <property type="molecule type" value="Genomic_DNA"/>
</dbReference>
<dbReference type="AlphaFoldDB" id="A0A9J6ZBF1"/>
<evidence type="ECO:0000313" key="2">
    <source>
        <dbReference type="Proteomes" id="UP001056756"/>
    </source>
</evidence>
<dbReference type="KEGG" id="plig:NAG76_15685"/>
<protein>
    <recommendedName>
        <fullName evidence="3">Periplasmic protein</fullName>
    </recommendedName>
</protein>
<evidence type="ECO:0008006" key="3">
    <source>
        <dbReference type="Google" id="ProtNLM"/>
    </source>
</evidence>
<evidence type="ECO:0000313" key="1">
    <source>
        <dbReference type="EMBL" id="URN93264.1"/>
    </source>
</evidence>